<dbReference type="Proteomes" id="UP001230220">
    <property type="component" value="Unassembled WGS sequence"/>
</dbReference>
<dbReference type="InterPro" id="IPR047640">
    <property type="entry name" value="RpiR-like"/>
</dbReference>
<proteinExistence type="predicted"/>
<keyword evidence="1" id="KW-0805">Transcription regulation</keyword>
<dbReference type="SUPFAM" id="SSF46689">
    <property type="entry name" value="Homeodomain-like"/>
    <property type="match status" value="1"/>
</dbReference>
<organism evidence="6 7">
    <name type="scientific">Breznakia pachnodae</name>
    <dbReference type="NCBI Taxonomy" id="265178"/>
    <lineage>
        <taxon>Bacteria</taxon>
        <taxon>Bacillati</taxon>
        <taxon>Bacillota</taxon>
        <taxon>Erysipelotrichia</taxon>
        <taxon>Erysipelotrichales</taxon>
        <taxon>Erysipelotrichaceae</taxon>
        <taxon>Breznakia</taxon>
    </lineage>
</organism>
<keyword evidence="3" id="KW-0804">Transcription</keyword>
<dbReference type="Gene3D" id="3.40.50.10490">
    <property type="entry name" value="Glucose-6-phosphate isomerase like protein, domain 1"/>
    <property type="match status" value="1"/>
</dbReference>
<accession>A0ABU0E3N2</accession>
<dbReference type="SUPFAM" id="SSF53697">
    <property type="entry name" value="SIS domain"/>
    <property type="match status" value="1"/>
</dbReference>
<dbReference type="Pfam" id="PF01380">
    <property type="entry name" value="SIS"/>
    <property type="match status" value="1"/>
</dbReference>
<dbReference type="GO" id="GO:0003677">
    <property type="term" value="F:DNA binding"/>
    <property type="evidence" value="ECO:0007669"/>
    <property type="project" value="UniProtKB-KW"/>
</dbReference>
<dbReference type="RefSeq" id="WP_307408268.1">
    <property type="nucleotide sequence ID" value="NZ_JAUSUR010000004.1"/>
</dbReference>
<evidence type="ECO:0000313" key="7">
    <source>
        <dbReference type="Proteomes" id="UP001230220"/>
    </source>
</evidence>
<dbReference type="InterPro" id="IPR009057">
    <property type="entry name" value="Homeodomain-like_sf"/>
</dbReference>
<evidence type="ECO:0000256" key="3">
    <source>
        <dbReference type="ARBA" id="ARBA00023163"/>
    </source>
</evidence>
<name>A0ABU0E3N2_9FIRM</name>
<dbReference type="CDD" id="cd05013">
    <property type="entry name" value="SIS_RpiR"/>
    <property type="match status" value="1"/>
</dbReference>
<dbReference type="Gene3D" id="1.10.10.10">
    <property type="entry name" value="Winged helix-like DNA-binding domain superfamily/Winged helix DNA-binding domain"/>
    <property type="match status" value="1"/>
</dbReference>
<feature type="domain" description="SIS" evidence="5">
    <location>
        <begin position="107"/>
        <end position="235"/>
    </location>
</feature>
<dbReference type="InterPro" id="IPR001347">
    <property type="entry name" value="SIS_dom"/>
</dbReference>
<dbReference type="EMBL" id="JAUSUR010000004">
    <property type="protein sequence ID" value="MDQ0361492.1"/>
    <property type="molecule type" value="Genomic_DNA"/>
</dbReference>
<dbReference type="PANTHER" id="PTHR30514:SF21">
    <property type="entry name" value="RPIR-FAMILY TRANSCRIPTIONAL REGULATOR"/>
    <property type="match status" value="1"/>
</dbReference>
<dbReference type="PROSITE" id="PS51464">
    <property type="entry name" value="SIS"/>
    <property type="match status" value="1"/>
</dbReference>
<protein>
    <submittedName>
        <fullName evidence="6">DNA-binding MurR/RpiR family transcriptional regulator</fullName>
    </submittedName>
</protein>
<evidence type="ECO:0000256" key="1">
    <source>
        <dbReference type="ARBA" id="ARBA00023015"/>
    </source>
</evidence>
<evidence type="ECO:0000313" key="6">
    <source>
        <dbReference type="EMBL" id="MDQ0361492.1"/>
    </source>
</evidence>
<dbReference type="InterPro" id="IPR035472">
    <property type="entry name" value="RpiR-like_SIS"/>
</dbReference>
<reference evidence="6 7" key="1">
    <citation type="submission" date="2023-07" db="EMBL/GenBank/DDBJ databases">
        <title>Genomic Encyclopedia of Type Strains, Phase IV (KMG-IV): sequencing the most valuable type-strain genomes for metagenomic binning, comparative biology and taxonomic classification.</title>
        <authorList>
            <person name="Goeker M."/>
        </authorList>
    </citation>
    <scope>NUCLEOTIDE SEQUENCE [LARGE SCALE GENOMIC DNA]</scope>
    <source>
        <strain evidence="6 7">DSM 16784</strain>
    </source>
</reference>
<evidence type="ECO:0000259" key="5">
    <source>
        <dbReference type="PROSITE" id="PS51464"/>
    </source>
</evidence>
<gene>
    <name evidence="6" type="ORF">J2S15_002242</name>
</gene>
<comment type="caution">
    <text evidence="6">The sequence shown here is derived from an EMBL/GenBank/DDBJ whole genome shotgun (WGS) entry which is preliminary data.</text>
</comment>
<dbReference type="PANTHER" id="PTHR30514">
    <property type="entry name" value="GLUCOKINASE"/>
    <property type="match status" value="1"/>
</dbReference>
<dbReference type="InterPro" id="IPR046348">
    <property type="entry name" value="SIS_dom_sf"/>
</dbReference>
<dbReference type="Pfam" id="PF01418">
    <property type="entry name" value="HTH_6"/>
    <property type="match status" value="1"/>
</dbReference>
<sequence>MIIQLNQDIIDSLSKTELEVIRYINDNEDNLPTLSIVDIAFNTFSSPSTVSRAIRKCGIAGFNELRYKSSAKHKDTDIQAAREIMEKSLIEAQNDIERISIQNILDSIYIIKNSKRVFVLGRGLSEYVAEEFAFKLQLLDVNAVCIKDPNIMRKVGSEIKSDECLFAFSLNGKTTELIETLESGNRNGCKIINCCCNENSQLSKYATVNLIGYKHEHQAISKYEVSSRVSLSIIARIIIDYLAIY</sequence>
<feature type="domain" description="HTH rpiR-type" evidence="4">
    <location>
        <begin position="1"/>
        <end position="76"/>
    </location>
</feature>
<dbReference type="InterPro" id="IPR000281">
    <property type="entry name" value="HTH_RpiR"/>
</dbReference>
<evidence type="ECO:0000259" key="4">
    <source>
        <dbReference type="PROSITE" id="PS51071"/>
    </source>
</evidence>
<dbReference type="PROSITE" id="PS51071">
    <property type="entry name" value="HTH_RPIR"/>
    <property type="match status" value="1"/>
</dbReference>
<dbReference type="InterPro" id="IPR036388">
    <property type="entry name" value="WH-like_DNA-bd_sf"/>
</dbReference>
<evidence type="ECO:0000256" key="2">
    <source>
        <dbReference type="ARBA" id="ARBA00023125"/>
    </source>
</evidence>
<keyword evidence="7" id="KW-1185">Reference proteome</keyword>
<keyword evidence="2 6" id="KW-0238">DNA-binding</keyword>